<dbReference type="RefSeq" id="WP_344425580.1">
    <property type="nucleotide sequence ID" value="NZ_BAAANN010000025.1"/>
</dbReference>
<name>A0ABP5D6A9_9PSEU</name>
<dbReference type="InterPro" id="IPR000847">
    <property type="entry name" value="LysR_HTH_N"/>
</dbReference>
<feature type="domain" description="HTH lysR-type" evidence="5">
    <location>
        <begin position="1"/>
        <end position="58"/>
    </location>
</feature>
<evidence type="ECO:0000256" key="2">
    <source>
        <dbReference type="ARBA" id="ARBA00023015"/>
    </source>
</evidence>
<dbReference type="PRINTS" id="PR00039">
    <property type="entry name" value="HTHLYSR"/>
</dbReference>
<dbReference type="SUPFAM" id="SSF46785">
    <property type="entry name" value="Winged helix' DNA-binding domain"/>
    <property type="match status" value="1"/>
</dbReference>
<dbReference type="EMBL" id="BAAANN010000025">
    <property type="protein sequence ID" value="GAA1974802.1"/>
    <property type="molecule type" value="Genomic_DNA"/>
</dbReference>
<dbReference type="SUPFAM" id="SSF53850">
    <property type="entry name" value="Periplasmic binding protein-like II"/>
    <property type="match status" value="1"/>
</dbReference>
<dbReference type="InterPro" id="IPR036388">
    <property type="entry name" value="WH-like_DNA-bd_sf"/>
</dbReference>
<dbReference type="Proteomes" id="UP001501116">
    <property type="component" value="Unassembled WGS sequence"/>
</dbReference>
<evidence type="ECO:0000256" key="4">
    <source>
        <dbReference type="ARBA" id="ARBA00023163"/>
    </source>
</evidence>
<comment type="caution">
    <text evidence="6">The sequence shown here is derived from an EMBL/GenBank/DDBJ whole genome shotgun (WGS) entry which is preliminary data.</text>
</comment>
<keyword evidence="3" id="KW-0238">DNA-binding</keyword>
<keyword evidence="4" id="KW-0804">Transcription</keyword>
<accession>A0ABP5D6A9</accession>
<dbReference type="Gene3D" id="3.40.190.290">
    <property type="match status" value="1"/>
</dbReference>
<dbReference type="Pfam" id="PF03466">
    <property type="entry name" value="LysR_substrate"/>
    <property type="match status" value="1"/>
</dbReference>
<proteinExistence type="inferred from homology"/>
<evidence type="ECO:0000259" key="5">
    <source>
        <dbReference type="PROSITE" id="PS50931"/>
    </source>
</evidence>
<dbReference type="InterPro" id="IPR036390">
    <property type="entry name" value="WH_DNA-bd_sf"/>
</dbReference>
<evidence type="ECO:0000256" key="1">
    <source>
        <dbReference type="ARBA" id="ARBA00009437"/>
    </source>
</evidence>
<evidence type="ECO:0000313" key="6">
    <source>
        <dbReference type="EMBL" id="GAA1974802.1"/>
    </source>
</evidence>
<organism evidence="6 7">
    <name type="scientific">Amycolatopsis minnesotensis</name>
    <dbReference type="NCBI Taxonomy" id="337894"/>
    <lineage>
        <taxon>Bacteria</taxon>
        <taxon>Bacillati</taxon>
        <taxon>Actinomycetota</taxon>
        <taxon>Actinomycetes</taxon>
        <taxon>Pseudonocardiales</taxon>
        <taxon>Pseudonocardiaceae</taxon>
        <taxon>Amycolatopsis</taxon>
    </lineage>
</organism>
<gene>
    <name evidence="6" type="ORF">GCM10009754_57470</name>
</gene>
<keyword evidence="2" id="KW-0805">Transcription regulation</keyword>
<sequence>MELRQLEYFVTVAEEANFTRAAEKLHVAQPGISAQIRRLERELGEELFDRAGRTVRLTEVGDAVLPYARAALAAVTGTRLAVDELTGLVRGRVAVGTVSSTSTLDLPALLSSFHDAHPAVEITLLEQASDALVDALRAGRLDVAIVALGAYELPPDLRGQVIAEQPVVAVMAVGKAPATRRTIPLEDLRDQPLICMPEGTGIRSCLDDACAKAGFVPHIAFEAGNPALLASLAAKGLGTAILPGSVAKGQTGLRALTITKPKLRGRLVFAWRADGPISPAARALVELARRTLKFTV</sequence>
<dbReference type="PANTHER" id="PTHR30346">
    <property type="entry name" value="TRANSCRIPTIONAL DUAL REGULATOR HCAR-RELATED"/>
    <property type="match status" value="1"/>
</dbReference>
<dbReference type="Pfam" id="PF00126">
    <property type="entry name" value="HTH_1"/>
    <property type="match status" value="1"/>
</dbReference>
<evidence type="ECO:0000313" key="7">
    <source>
        <dbReference type="Proteomes" id="UP001501116"/>
    </source>
</evidence>
<keyword evidence="7" id="KW-1185">Reference proteome</keyword>
<dbReference type="Gene3D" id="1.10.10.10">
    <property type="entry name" value="Winged helix-like DNA-binding domain superfamily/Winged helix DNA-binding domain"/>
    <property type="match status" value="1"/>
</dbReference>
<dbReference type="InterPro" id="IPR005119">
    <property type="entry name" value="LysR_subst-bd"/>
</dbReference>
<dbReference type="PROSITE" id="PS50931">
    <property type="entry name" value="HTH_LYSR"/>
    <property type="match status" value="1"/>
</dbReference>
<dbReference type="CDD" id="cd08436">
    <property type="entry name" value="PBP2_LTTR_like_3"/>
    <property type="match status" value="1"/>
</dbReference>
<reference evidence="7" key="1">
    <citation type="journal article" date="2019" name="Int. J. Syst. Evol. Microbiol.">
        <title>The Global Catalogue of Microorganisms (GCM) 10K type strain sequencing project: providing services to taxonomists for standard genome sequencing and annotation.</title>
        <authorList>
            <consortium name="The Broad Institute Genomics Platform"/>
            <consortium name="The Broad Institute Genome Sequencing Center for Infectious Disease"/>
            <person name="Wu L."/>
            <person name="Ma J."/>
        </authorList>
    </citation>
    <scope>NUCLEOTIDE SEQUENCE [LARGE SCALE GENOMIC DNA]</scope>
    <source>
        <strain evidence="7">JCM 14545</strain>
    </source>
</reference>
<dbReference type="PANTHER" id="PTHR30346:SF28">
    <property type="entry name" value="HTH-TYPE TRANSCRIPTIONAL REGULATOR CYNR"/>
    <property type="match status" value="1"/>
</dbReference>
<protein>
    <submittedName>
        <fullName evidence="6">LysR substrate-binding domain-containing protein</fullName>
    </submittedName>
</protein>
<evidence type="ECO:0000256" key="3">
    <source>
        <dbReference type="ARBA" id="ARBA00023125"/>
    </source>
</evidence>
<comment type="similarity">
    <text evidence="1">Belongs to the LysR transcriptional regulatory family.</text>
</comment>